<proteinExistence type="inferred from homology"/>
<keyword evidence="4" id="KW-1185">Reference proteome</keyword>
<dbReference type="Gramene" id="LPERR09G14390.1">
    <property type="protein sequence ID" value="LPERR09G14390.1"/>
    <property type="gene ID" value="LPERR09G14390"/>
</dbReference>
<evidence type="ECO:0008006" key="5">
    <source>
        <dbReference type="Google" id="ProtNLM"/>
    </source>
</evidence>
<name>A0A0D9XGC1_9ORYZ</name>
<dbReference type="eggNOG" id="KOG2027">
    <property type="taxonomic scope" value="Eukaryota"/>
</dbReference>
<dbReference type="EnsemblPlants" id="LPERR09G14390.1">
    <property type="protein sequence ID" value="LPERR09G14390.1"/>
    <property type="gene ID" value="LPERR09G14390"/>
</dbReference>
<dbReference type="AlphaFoldDB" id="A0A0D9XGC1"/>
<dbReference type="InterPro" id="IPR005061">
    <property type="entry name" value="Ist1"/>
</dbReference>
<evidence type="ECO:0000256" key="2">
    <source>
        <dbReference type="SAM" id="MobiDB-lite"/>
    </source>
</evidence>
<dbReference type="PANTHER" id="PTHR12161:SF55">
    <property type="entry name" value="REGULATOR OF VPS4 ACTIVITY IN THE MVB PATHWAY PROTEIN"/>
    <property type="match status" value="1"/>
</dbReference>
<dbReference type="Pfam" id="PF03398">
    <property type="entry name" value="Ist1"/>
    <property type="match status" value="1"/>
</dbReference>
<reference evidence="3 4" key="1">
    <citation type="submission" date="2012-08" db="EMBL/GenBank/DDBJ databases">
        <title>Oryza genome evolution.</title>
        <authorList>
            <person name="Wing R.A."/>
        </authorList>
    </citation>
    <scope>NUCLEOTIDE SEQUENCE</scope>
</reference>
<dbReference type="GO" id="GO:0015031">
    <property type="term" value="P:protein transport"/>
    <property type="evidence" value="ECO:0007669"/>
    <property type="project" value="InterPro"/>
</dbReference>
<comment type="similarity">
    <text evidence="1">Belongs to the IST1 family.</text>
</comment>
<organism evidence="3 4">
    <name type="scientific">Leersia perrieri</name>
    <dbReference type="NCBI Taxonomy" id="77586"/>
    <lineage>
        <taxon>Eukaryota</taxon>
        <taxon>Viridiplantae</taxon>
        <taxon>Streptophyta</taxon>
        <taxon>Embryophyta</taxon>
        <taxon>Tracheophyta</taxon>
        <taxon>Spermatophyta</taxon>
        <taxon>Magnoliopsida</taxon>
        <taxon>Liliopsida</taxon>
        <taxon>Poales</taxon>
        <taxon>Poaceae</taxon>
        <taxon>BOP clade</taxon>
        <taxon>Oryzoideae</taxon>
        <taxon>Oryzeae</taxon>
        <taxon>Oryzinae</taxon>
        <taxon>Leersia</taxon>
    </lineage>
</organism>
<dbReference type="PANTHER" id="PTHR12161">
    <property type="entry name" value="IST1 FAMILY MEMBER"/>
    <property type="match status" value="1"/>
</dbReference>
<sequence>MMSATAGESKSPGRALRRLAGAAVAAVLLRGSFSASKCKTEARMAAARMKLLRNRREAQVRQMRRDIAALLRDRQEDTARIRVEHVIREQNIMAANEIVDLFCELIVTRLPIIAKQKECPVDLKEGICSLIFAAPRCSELPELSRMRDLFEKKYGKDFVSAAVDLRPDACVNNLLIEKLSVKKPSGQIKLKILKEIAKEHQIDWDVTETEQELLKPSEELIQGPSTFVEATNFPVKTTLSAAHVHAEQINPSNYSSYTDGYDDGSTMQFKDAASAARAAAESAERAASAAKAAADLVNKTHSSDEVEYRRTSLDESTHSSKRQSMSNSSRSSRKEDVVAFDELNTQGRRASHTGNFIESNHIKDNEDTEPVDLSARRMRKRNSRATRKVRSEIKVDDSEGLNSETEDESDTEIQSTERPAPRSEPYPVSRHSEDEEKENYEFPDLPKATLSSRVHPNMPLDYETLTARFEALKSGKLPYEKFDALAVICRALEDHN</sequence>
<evidence type="ECO:0000256" key="1">
    <source>
        <dbReference type="ARBA" id="ARBA00005536"/>
    </source>
</evidence>
<feature type="compositionally biased region" description="Basic residues" evidence="2">
    <location>
        <begin position="376"/>
        <end position="388"/>
    </location>
</feature>
<feature type="compositionally biased region" description="Polar residues" evidence="2">
    <location>
        <begin position="343"/>
        <end position="358"/>
    </location>
</feature>
<reference evidence="3" key="3">
    <citation type="submission" date="2015-04" db="UniProtKB">
        <authorList>
            <consortium name="EnsemblPlants"/>
        </authorList>
    </citation>
    <scope>IDENTIFICATION</scope>
</reference>
<evidence type="ECO:0000313" key="4">
    <source>
        <dbReference type="Proteomes" id="UP000032180"/>
    </source>
</evidence>
<protein>
    <recommendedName>
        <fullName evidence="5">IST1-like protein</fullName>
    </recommendedName>
</protein>
<reference evidence="4" key="2">
    <citation type="submission" date="2013-12" db="EMBL/GenBank/DDBJ databases">
        <authorList>
            <person name="Yu Y."/>
            <person name="Lee S."/>
            <person name="de Baynast K."/>
            <person name="Wissotski M."/>
            <person name="Liu L."/>
            <person name="Talag J."/>
            <person name="Goicoechea J."/>
            <person name="Angelova A."/>
            <person name="Jetty R."/>
            <person name="Kudrna D."/>
            <person name="Golser W."/>
            <person name="Rivera L."/>
            <person name="Zhang J."/>
            <person name="Wing R."/>
        </authorList>
    </citation>
    <scope>NUCLEOTIDE SEQUENCE</scope>
</reference>
<dbReference type="Gene3D" id="1.20.1260.60">
    <property type="entry name" value="Vacuolar protein sorting-associated protein Ist1"/>
    <property type="match status" value="1"/>
</dbReference>
<dbReference type="FunFam" id="1.20.1260.60:FF:000005">
    <property type="entry name" value="Regulator of Vps4 activity in the MVB pathway protein"/>
    <property type="match status" value="1"/>
</dbReference>
<accession>A0A0D9XGC1</accession>
<dbReference type="InterPro" id="IPR042277">
    <property type="entry name" value="IST1-like"/>
</dbReference>
<feature type="region of interest" description="Disordered" evidence="2">
    <location>
        <begin position="297"/>
        <end position="455"/>
    </location>
</feature>
<dbReference type="Proteomes" id="UP000032180">
    <property type="component" value="Chromosome 9"/>
</dbReference>
<evidence type="ECO:0000313" key="3">
    <source>
        <dbReference type="EnsemblPlants" id="LPERR09G14390.1"/>
    </source>
</evidence>
<dbReference type="STRING" id="77586.A0A0D9XGC1"/>
<feature type="compositionally biased region" description="Basic and acidic residues" evidence="2">
    <location>
        <begin position="301"/>
        <end position="318"/>
    </location>
</feature>
<dbReference type="HOGENOM" id="CLU_032085_0_0_1"/>